<dbReference type="InterPro" id="IPR032783">
    <property type="entry name" value="AraC_lig"/>
</dbReference>
<sequence>MENLSALLNQHTFTSEVNHCGLLTAAKHFTARGQLHLLESGKVRILRKGQRELLMDRPSMVFFPIGVTHRVEPVDADTAPKLISASVTFAANQSSLLVNALPDVMYLQLTPDCAVSGTARWLINEIQTQRFGKQTMLNRLGEIFILQILRHATEHGNLQEGTVSAINHPQMSKVINRIHQDPAYHWTLDNLASIAAMSRSKFAEQFKQLVGQTPNEYITGLRLTLAQKLLKNNKPVNYVAGEVGYEHGSALARIFKKKLGLSPRQWLQQTKRNSVQQAII</sequence>
<name>A0A1M5HAN3_9ALTE</name>
<dbReference type="PROSITE" id="PS01124">
    <property type="entry name" value="HTH_ARAC_FAMILY_2"/>
    <property type="match status" value="1"/>
</dbReference>
<evidence type="ECO:0000313" key="5">
    <source>
        <dbReference type="EMBL" id="SHG13014.1"/>
    </source>
</evidence>
<dbReference type="InterPro" id="IPR018060">
    <property type="entry name" value="HTH_AraC"/>
</dbReference>
<dbReference type="EMBL" id="FQWD01000002">
    <property type="protein sequence ID" value="SHG13014.1"/>
    <property type="molecule type" value="Genomic_DNA"/>
</dbReference>
<gene>
    <name evidence="5" type="ORF">SAMN05216361_1384</name>
</gene>
<dbReference type="GO" id="GO:0003700">
    <property type="term" value="F:DNA-binding transcription factor activity"/>
    <property type="evidence" value="ECO:0007669"/>
    <property type="project" value="InterPro"/>
</dbReference>
<dbReference type="RefSeq" id="WP_073319850.1">
    <property type="nucleotide sequence ID" value="NZ_FQWD01000002.1"/>
</dbReference>
<keyword evidence="1" id="KW-0805">Transcription regulation</keyword>
<dbReference type="STRING" id="634436.SAMN05216361_1384"/>
<evidence type="ECO:0000313" key="6">
    <source>
        <dbReference type="Proteomes" id="UP000184520"/>
    </source>
</evidence>
<evidence type="ECO:0000259" key="4">
    <source>
        <dbReference type="PROSITE" id="PS01124"/>
    </source>
</evidence>
<dbReference type="AlphaFoldDB" id="A0A1M5HAN3"/>
<dbReference type="SUPFAM" id="SSF46689">
    <property type="entry name" value="Homeodomain-like"/>
    <property type="match status" value="2"/>
</dbReference>
<dbReference type="GO" id="GO:0043565">
    <property type="term" value="F:sequence-specific DNA binding"/>
    <property type="evidence" value="ECO:0007669"/>
    <property type="project" value="InterPro"/>
</dbReference>
<protein>
    <submittedName>
        <fullName evidence="5">Cupin</fullName>
    </submittedName>
</protein>
<dbReference type="InterPro" id="IPR009057">
    <property type="entry name" value="Homeodomain-like_sf"/>
</dbReference>
<accession>A0A1M5HAN3</accession>
<keyword evidence="2" id="KW-0238">DNA-binding</keyword>
<dbReference type="OrthoDB" id="9783876at2"/>
<keyword evidence="3" id="KW-0804">Transcription</keyword>
<dbReference type="Pfam" id="PF12852">
    <property type="entry name" value="Cupin_6"/>
    <property type="match status" value="1"/>
</dbReference>
<dbReference type="InterPro" id="IPR050204">
    <property type="entry name" value="AraC_XylS_family_regulators"/>
</dbReference>
<evidence type="ECO:0000256" key="3">
    <source>
        <dbReference type="ARBA" id="ARBA00023163"/>
    </source>
</evidence>
<feature type="domain" description="HTH araC/xylS-type" evidence="4">
    <location>
        <begin position="172"/>
        <end position="269"/>
    </location>
</feature>
<proteinExistence type="predicted"/>
<dbReference type="Pfam" id="PF12833">
    <property type="entry name" value="HTH_18"/>
    <property type="match status" value="1"/>
</dbReference>
<organism evidence="5 6">
    <name type="scientific">Marisediminitalea aggregata</name>
    <dbReference type="NCBI Taxonomy" id="634436"/>
    <lineage>
        <taxon>Bacteria</taxon>
        <taxon>Pseudomonadati</taxon>
        <taxon>Pseudomonadota</taxon>
        <taxon>Gammaproteobacteria</taxon>
        <taxon>Alteromonadales</taxon>
        <taxon>Alteromonadaceae</taxon>
        <taxon>Marisediminitalea</taxon>
    </lineage>
</organism>
<dbReference type="SMART" id="SM00342">
    <property type="entry name" value="HTH_ARAC"/>
    <property type="match status" value="1"/>
</dbReference>
<reference evidence="6" key="1">
    <citation type="submission" date="2016-11" db="EMBL/GenBank/DDBJ databases">
        <authorList>
            <person name="Varghese N."/>
            <person name="Submissions S."/>
        </authorList>
    </citation>
    <scope>NUCLEOTIDE SEQUENCE [LARGE SCALE GENOMIC DNA]</scope>
    <source>
        <strain evidence="6">CGMCC 1.8995</strain>
    </source>
</reference>
<dbReference type="Gene3D" id="1.10.10.60">
    <property type="entry name" value="Homeodomain-like"/>
    <property type="match status" value="2"/>
</dbReference>
<dbReference type="PANTHER" id="PTHR46796:SF7">
    <property type="entry name" value="ARAC FAMILY TRANSCRIPTIONAL REGULATOR"/>
    <property type="match status" value="1"/>
</dbReference>
<evidence type="ECO:0000256" key="2">
    <source>
        <dbReference type="ARBA" id="ARBA00023125"/>
    </source>
</evidence>
<dbReference type="PANTHER" id="PTHR46796">
    <property type="entry name" value="HTH-TYPE TRANSCRIPTIONAL ACTIVATOR RHAS-RELATED"/>
    <property type="match status" value="1"/>
</dbReference>
<dbReference type="Proteomes" id="UP000184520">
    <property type="component" value="Unassembled WGS sequence"/>
</dbReference>
<keyword evidence="6" id="KW-1185">Reference proteome</keyword>
<evidence type="ECO:0000256" key="1">
    <source>
        <dbReference type="ARBA" id="ARBA00023015"/>
    </source>
</evidence>